<proteinExistence type="predicted"/>
<sequence length="171" mass="19106">MSSSKKARSRYEAVVITEYVDMETGEILPTSAVKSHKDFWPEIHMGERCAQRGTIISSLRKEVRDFALFVLRFANQRRGITPGIDTLARWYAKLHNFQAQHVRRYIPRLKKAGILAGESLLAPLFQISGKGLAAKAHLAEDAAASLKFLRLAVKRQSPLCTSPLLCPFAPS</sequence>
<gene>
    <name evidence="1" type="ORF">HNO84_23495</name>
</gene>
<evidence type="ECO:0000313" key="1">
    <source>
        <dbReference type="EMBL" id="NUU04584.1"/>
    </source>
</evidence>
<dbReference type="RefSeq" id="WP_175354962.1">
    <property type="nucleotide sequence ID" value="NZ_JABFMT010000049.1"/>
</dbReference>
<keyword evidence="2" id="KW-1185">Reference proteome</keyword>
<organism evidence="1 2">
    <name type="scientific">Herbaspirillum robiniae</name>
    <dbReference type="NCBI Taxonomy" id="2014887"/>
    <lineage>
        <taxon>Bacteria</taxon>
        <taxon>Pseudomonadati</taxon>
        <taxon>Pseudomonadota</taxon>
        <taxon>Betaproteobacteria</taxon>
        <taxon>Burkholderiales</taxon>
        <taxon>Oxalobacteraceae</taxon>
        <taxon>Herbaspirillum</taxon>
    </lineage>
</organism>
<reference evidence="1 2" key="1">
    <citation type="journal article" date="2020" name="Front. Plant Sci.">
        <title>Isolation of Rhizosphere Bacteria That Improve Quality and Water Stress Tolerance in Greenhouse Ornamentals.</title>
        <authorList>
            <person name="Nordstedt N.P."/>
            <person name="Jones M.L."/>
        </authorList>
    </citation>
    <scope>NUCLEOTIDE SEQUENCE [LARGE SCALE GENOMIC DNA]</scope>
    <source>
        <strain evidence="1 2">C6C2</strain>
    </source>
</reference>
<accession>A0ABX2M9S3</accession>
<protein>
    <submittedName>
        <fullName evidence="1">Uncharacterized protein</fullName>
    </submittedName>
</protein>
<dbReference type="Proteomes" id="UP000536746">
    <property type="component" value="Unassembled WGS sequence"/>
</dbReference>
<comment type="caution">
    <text evidence="1">The sequence shown here is derived from an EMBL/GenBank/DDBJ whole genome shotgun (WGS) entry which is preliminary data.</text>
</comment>
<dbReference type="EMBL" id="JABFMT010000049">
    <property type="protein sequence ID" value="NUU04584.1"/>
    <property type="molecule type" value="Genomic_DNA"/>
</dbReference>
<name>A0ABX2M9S3_9BURK</name>
<evidence type="ECO:0000313" key="2">
    <source>
        <dbReference type="Proteomes" id="UP000536746"/>
    </source>
</evidence>